<proteinExistence type="predicted"/>
<dbReference type="InterPro" id="IPR009351">
    <property type="entry name" value="AlkZ-like"/>
</dbReference>
<dbReference type="Proteomes" id="UP001595979">
    <property type="component" value="Unassembled WGS sequence"/>
</dbReference>
<evidence type="ECO:0000313" key="2">
    <source>
        <dbReference type="Proteomes" id="UP001595979"/>
    </source>
</evidence>
<organism evidence="1 2">
    <name type="scientific">Deinococcus petrolearius</name>
    <dbReference type="NCBI Taxonomy" id="1751295"/>
    <lineage>
        <taxon>Bacteria</taxon>
        <taxon>Thermotogati</taxon>
        <taxon>Deinococcota</taxon>
        <taxon>Deinococci</taxon>
        <taxon>Deinococcales</taxon>
        <taxon>Deinococcaceae</taxon>
        <taxon>Deinococcus</taxon>
    </lineage>
</organism>
<keyword evidence="2" id="KW-1185">Reference proteome</keyword>
<name>A0ABW1DFU8_9DEIO</name>
<dbReference type="RefSeq" id="WP_380046908.1">
    <property type="nucleotide sequence ID" value="NZ_JBHSOH010000005.1"/>
</dbReference>
<dbReference type="EMBL" id="JBHSOH010000005">
    <property type="protein sequence ID" value="MFC5847612.1"/>
    <property type="molecule type" value="Genomic_DNA"/>
</dbReference>
<protein>
    <submittedName>
        <fullName evidence="1">DNA glycosylase AlkZ-like family protein</fullName>
    </submittedName>
</protein>
<dbReference type="PANTHER" id="PTHR30528">
    <property type="entry name" value="CYTOPLASMIC PROTEIN"/>
    <property type="match status" value="1"/>
</dbReference>
<sequence>MSGLTPGALRAAAWRTLDRSKTVQAALDRLGFVQADPIRSPARAQDLTLMARVPGYRAGDLERLYPALDAEEDLLPNYGFVSRRVQALLHPREAGVTRTEQAHPELLAEVRALLAGREEVHPREVAALLGRGRVVNAWGGQSSASTRALDDLHYRGEVRVTRRVSGVRLYGPAPHLAALRAAPLPEEERLRGAVHLLAALYGPLPEASLGYLVGLSRLGFPHLRGELRAAFRRAVRDELAGAVVDGLRYVWPAGEAPAASPAPRGVRIVGPFDPLAWDRRRFAHLHGWAYKFEAYTPAPARRFGSYALPVFQAGRAVGWANLKAAGGDLHAEFGFAPGVRQTAALTRGLEAELARYRAFLGLGEARRS</sequence>
<comment type="caution">
    <text evidence="1">The sequence shown here is derived from an EMBL/GenBank/DDBJ whole genome shotgun (WGS) entry which is preliminary data.</text>
</comment>
<dbReference type="PANTHER" id="PTHR30528:SF0">
    <property type="entry name" value="CYTOPLASMIC PROTEIN"/>
    <property type="match status" value="1"/>
</dbReference>
<reference evidence="2" key="1">
    <citation type="journal article" date="2019" name="Int. J. Syst. Evol. Microbiol.">
        <title>The Global Catalogue of Microorganisms (GCM) 10K type strain sequencing project: providing services to taxonomists for standard genome sequencing and annotation.</title>
        <authorList>
            <consortium name="The Broad Institute Genomics Platform"/>
            <consortium name="The Broad Institute Genome Sequencing Center for Infectious Disease"/>
            <person name="Wu L."/>
            <person name="Ma J."/>
        </authorList>
    </citation>
    <scope>NUCLEOTIDE SEQUENCE [LARGE SCALE GENOMIC DNA]</scope>
    <source>
        <strain evidence="2">CGMCC 1.15053</strain>
    </source>
</reference>
<dbReference type="Pfam" id="PF06224">
    <property type="entry name" value="AlkZ-like"/>
    <property type="match status" value="1"/>
</dbReference>
<evidence type="ECO:0000313" key="1">
    <source>
        <dbReference type="EMBL" id="MFC5847612.1"/>
    </source>
</evidence>
<gene>
    <name evidence="1" type="ORF">ACFPQ6_04760</name>
</gene>
<accession>A0ABW1DFU8</accession>